<dbReference type="GO" id="GO:0006508">
    <property type="term" value="P:proteolysis"/>
    <property type="evidence" value="ECO:0007669"/>
    <property type="project" value="UniProtKB-KW"/>
</dbReference>
<keyword evidence="5" id="KW-0378">Hydrolase</keyword>
<dbReference type="InterPro" id="IPR011249">
    <property type="entry name" value="Metalloenz_LuxS/M16"/>
</dbReference>
<dbReference type="EMBL" id="KT984551">
    <property type="protein sequence ID" value="ANM86771.1"/>
    <property type="molecule type" value="mRNA"/>
</dbReference>
<protein>
    <submittedName>
        <fullName evidence="12">Mitochondrial processing peptidase B subunit</fullName>
    </submittedName>
</protein>
<organism evidence="12">
    <name type="scientific">Stygiella incarcerata</name>
    <dbReference type="NCBI Taxonomy" id="1712417"/>
    <lineage>
        <taxon>Eukaryota</taxon>
        <taxon>Discoba</taxon>
        <taxon>Jakobida</taxon>
        <taxon>Andalucina</taxon>
        <taxon>Stygiellidae</taxon>
        <taxon>Stygiella</taxon>
    </lineage>
</organism>
<dbReference type="InterPro" id="IPR007863">
    <property type="entry name" value="Peptidase_M16_C"/>
</dbReference>
<feature type="domain" description="Peptidase M16 N-terminal" evidence="10">
    <location>
        <begin position="27"/>
        <end position="172"/>
    </location>
</feature>
<evidence type="ECO:0000256" key="9">
    <source>
        <dbReference type="RuleBase" id="RU004447"/>
    </source>
</evidence>
<comment type="subcellular location">
    <subcellularLocation>
        <location evidence="2">Mitochondrion</location>
    </subcellularLocation>
</comment>
<evidence type="ECO:0000256" key="2">
    <source>
        <dbReference type="ARBA" id="ARBA00004173"/>
    </source>
</evidence>
<dbReference type="FunFam" id="3.30.830.10:FF:000008">
    <property type="entry name" value="Mitochondrial-processing peptidase subunit beta"/>
    <property type="match status" value="1"/>
</dbReference>
<evidence type="ECO:0000259" key="10">
    <source>
        <dbReference type="Pfam" id="PF00675"/>
    </source>
</evidence>
<dbReference type="InterPro" id="IPR001431">
    <property type="entry name" value="Pept_M16_Zn_BS"/>
</dbReference>
<dbReference type="GO" id="GO:0046872">
    <property type="term" value="F:metal ion binding"/>
    <property type="evidence" value="ECO:0007669"/>
    <property type="project" value="UniProtKB-KW"/>
</dbReference>
<feature type="domain" description="Peptidase M16 C-terminal" evidence="11">
    <location>
        <begin position="178"/>
        <end position="378"/>
    </location>
</feature>
<sequence>MLRLGHRFLHSLHIPLRMTRLSNGLKVVSQFRAGESATVGMSVRAGSRYENDMNNGVAHFLEHTVFKGSEKRSERVLEKEAESMGAQLNAFTSRDMTAYFVRLMGKDAAWGVDVVTDILSKPLLSKTALDRERNVILAEATEVDHQYREVIFDVLHENVFSGESLARTVLGPASNIQSMTREQIREYLNKYYIPRRMVFGACGPIAHEKLVDWVAESFGTSVAGEINVGSEETTIDAHRLLKEEEETTGICHFRGGIDARVARPDTPFAHVLLAVEGPTHSSPDFVVFEILRTLIGSYDTQGGSMDGIMSPFLRPYVADGLADGILPFVVPYRETGVFGLYLYGNPSSVREMVSKMYKDWMGLCLSITEDELQRVKSRVKSMYLLSLEDTMLTWESFGRQITTIGRSVPPHEWFARLDAVDLEHVQSVADRYFHPDRMSMAVMGQIANVPSLQELVKS</sequence>
<dbReference type="GO" id="GO:0004222">
    <property type="term" value="F:metalloendopeptidase activity"/>
    <property type="evidence" value="ECO:0007669"/>
    <property type="project" value="InterPro"/>
</dbReference>
<dbReference type="Pfam" id="PF00675">
    <property type="entry name" value="Peptidase_M16"/>
    <property type="match status" value="1"/>
</dbReference>
<evidence type="ECO:0000256" key="4">
    <source>
        <dbReference type="ARBA" id="ARBA00022723"/>
    </source>
</evidence>
<dbReference type="InterPro" id="IPR050361">
    <property type="entry name" value="MPP/UQCRC_Complex"/>
</dbReference>
<dbReference type="GO" id="GO:0005739">
    <property type="term" value="C:mitochondrion"/>
    <property type="evidence" value="ECO:0007669"/>
    <property type="project" value="UniProtKB-SubCell"/>
</dbReference>
<comment type="similarity">
    <text evidence="9">Belongs to the peptidase M16 family.</text>
</comment>
<comment type="cofactor">
    <cofactor evidence="1">
        <name>Zn(2+)</name>
        <dbReference type="ChEBI" id="CHEBI:29105"/>
    </cofactor>
</comment>
<keyword evidence="7" id="KW-0482">Metalloprotease</keyword>
<dbReference type="Pfam" id="PF05193">
    <property type="entry name" value="Peptidase_M16_C"/>
    <property type="match status" value="1"/>
</dbReference>
<dbReference type="PANTHER" id="PTHR11851:SF149">
    <property type="entry name" value="GH01077P"/>
    <property type="match status" value="1"/>
</dbReference>
<dbReference type="InterPro" id="IPR011765">
    <property type="entry name" value="Pept_M16_N"/>
</dbReference>
<reference evidence="12" key="1">
    <citation type="journal article" date="2016" name="Mol. Biol. Evol.">
        <title>Novel hydrogenosomes in the microaerophilic jakobid Stygiella incarcerata.</title>
        <authorList>
            <person name="Leger M.M."/>
            <person name="Eme L."/>
            <person name="Hug L.A."/>
            <person name="Roger A.J."/>
        </authorList>
    </citation>
    <scope>NUCLEOTIDE SEQUENCE</scope>
</reference>
<evidence type="ECO:0000313" key="12">
    <source>
        <dbReference type="EMBL" id="ANM86771.1"/>
    </source>
</evidence>
<name>A0A192ZJ85_9EUKA</name>
<dbReference type="AlphaFoldDB" id="A0A192ZJ85"/>
<dbReference type="PANTHER" id="PTHR11851">
    <property type="entry name" value="METALLOPROTEASE"/>
    <property type="match status" value="1"/>
</dbReference>
<evidence type="ECO:0000256" key="5">
    <source>
        <dbReference type="ARBA" id="ARBA00022801"/>
    </source>
</evidence>
<evidence type="ECO:0000256" key="3">
    <source>
        <dbReference type="ARBA" id="ARBA00022670"/>
    </source>
</evidence>
<dbReference type="SUPFAM" id="SSF63411">
    <property type="entry name" value="LuxS/MPP-like metallohydrolase"/>
    <property type="match status" value="2"/>
</dbReference>
<evidence type="ECO:0000256" key="1">
    <source>
        <dbReference type="ARBA" id="ARBA00001947"/>
    </source>
</evidence>
<accession>A0A192ZJ85</accession>
<keyword evidence="3" id="KW-0645">Protease</keyword>
<proteinExistence type="evidence at transcript level"/>
<dbReference type="PROSITE" id="PS00143">
    <property type="entry name" value="INSULINASE"/>
    <property type="match status" value="1"/>
</dbReference>
<gene>
    <name evidence="12" type="primary">MPPB</name>
</gene>
<keyword evidence="6" id="KW-0862">Zinc</keyword>
<dbReference type="Gene3D" id="3.30.830.10">
    <property type="entry name" value="Metalloenzyme, LuxS/M16 peptidase-like"/>
    <property type="match status" value="2"/>
</dbReference>
<evidence type="ECO:0000256" key="7">
    <source>
        <dbReference type="ARBA" id="ARBA00023049"/>
    </source>
</evidence>
<evidence type="ECO:0000256" key="6">
    <source>
        <dbReference type="ARBA" id="ARBA00022833"/>
    </source>
</evidence>
<evidence type="ECO:0000259" key="11">
    <source>
        <dbReference type="Pfam" id="PF05193"/>
    </source>
</evidence>
<keyword evidence="4" id="KW-0479">Metal-binding</keyword>
<evidence type="ECO:0000256" key="8">
    <source>
        <dbReference type="ARBA" id="ARBA00023128"/>
    </source>
</evidence>
<keyword evidence="8" id="KW-0496">Mitochondrion</keyword>